<accession>A0A1I0PIN4</accession>
<protein>
    <submittedName>
        <fullName evidence="1">Uncharacterized protein</fullName>
    </submittedName>
</protein>
<name>A0A1I0PIN4_9RHOB</name>
<gene>
    <name evidence="1" type="ORF">SAMN05444851_1632</name>
</gene>
<evidence type="ECO:0000313" key="1">
    <source>
        <dbReference type="EMBL" id="SEW13625.1"/>
    </source>
</evidence>
<proteinExistence type="predicted"/>
<dbReference type="EMBL" id="FOJB01000001">
    <property type="protein sequence ID" value="SEW13625.1"/>
    <property type="molecule type" value="Genomic_DNA"/>
</dbReference>
<dbReference type="Proteomes" id="UP000199650">
    <property type="component" value="Unassembled WGS sequence"/>
</dbReference>
<evidence type="ECO:0000313" key="2">
    <source>
        <dbReference type="Proteomes" id="UP000199650"/>
    </source>
</evidence>
<keyword evidence="2" id="KW-1185">Reference proteome</keyword>
<reference evidence="1 2" key="1">
    <citation type="submission" date="2016-10" db="EMBL/GenBank/DDBJ databases">
        <authorList>
            <person name="de Groot N.N."/>
        </authorList>
    </citation>
    <scope>NUCLEOTIDE SEQUENCE [LARGE SCALE GENOMIC DNA]</scope>
    <source>
        <strain evidence="1 2">DSM 29439</strain>
    </source>
</reference>
<organism evidence="1 2">
    <name type="scientific">Aliiroseovarius sediminilitoris</name>
    <dbReference type="NCBI Taxonomy" id="1173584"/>
    <lineage>
        <taxon>Bacteria</taxon>
        <taxon>Pseudomonadati</taxon>
        <taxon>Pseudomonadota</taxon>
        <taxon>Alphaproteobacteria</taxon>
        <taxon>Rhodobacterales</taxon>
        <taxon>Paracoccaceae</taxon>
        <taxon>Aliiroseovarius</taxon>
    </lineage>
</organism>
<dbReference type="AlphaFoldDB" id="A0A1I0PIN4"/>
<sequence>MMDEEKGKLTTCPIFMIYLVYSAAAQGHDAML</sequence>